<gene>
    <name evidence="2" type="ORF">CHRIB12_LOCUS6677</name>
</gene>
<reference evidence="2" key="1">
    <citation type="submission" date="2020-05" db="EMBL/GenBank/DDBJ databases">
        <authorList>
            <person name="Rincon C."/>
            <person name="Sanders R I."/>
            <person name="Robbins C."/>
            <person name="Chaturvedi A."/>
        </authorList>
    </citation>
    <scope>NUCLEOTIDE SEQUENCE</scope>
    <source>
        <strain evidence="2">CHB12</strain>
    </source>
</reference>
<name>A0A915Z039_9GLOM</name>
<evidence type="ECO:0000259" key="1">
    <source>
        <dbReference type="Pfam" id="PF05699"/>
    </source>
</evidence>
<dbReference type="InterPro" id="IPR008906">
    <property type="entry name" value="HATC_C_dom"/>
</dbReference>
<sequence>MVMIIITNDGAELSKNLLAELDPKFILTTKFLADLFDILQRLIKVFQEDFITLSDVHYHLNSPIHAIKTTFIADNDTPPAYAKILLDYIKNNQLSLDSIPNPFPFSQFSLSMIQNIKRRFPYSEFYHSMRIIDVQQLSLTQTLINEYGEKEIKIICEFYGSQKVDGDGNVYEPIIDKEKLEKEWAFVRQLITNFREFKFVEQWFRIFSTKFSSLYPNTSKIIYIILMIPLSNNASVERVFSRQNLIKNKLRNEMKLEHFIFI</sequence>
<dbReference type="AlphaFoldDB" id="A0A915Z039"/>
<accession>A0A915Z039</accession>
<evidence type="ECO:0000313" key="2">
    <source>
        <dbReference type="EMBL" id="CAB5357241.1"/>
    </source>
</evidence>
<dbReference type="GO" id="GO:0046983">
    <property type="term" value="F:protein dimerization activity"/>
    <property type="evidence" value="ECO:0007669"/>
    <property type="project" value="InterPro"/>
</dbReference>
<organism evidence="2 3">
    <name type="scientific">Rhizophagus irregularis</name>
    <dbReference type="NCBI Taxonomy" id="588596"/>
    <lineage>
        <taxon>Eukaryota</taxon>
        <taxon>Fungi</taxon>
        <taxon>Fungi incertae sedis</taxon>
        <taxon>Mucoromycota</taxon>
        <taxon>Glomeromycotina</taxon>
        <taxon>Glomeromycetes</taxon>
        <taxon>Glomerales</taxon>
        <taxon>Glomeraceae</taxon>
        <taxon>Rhizophagus</taxon>
    </lineage>
</organism>
<protein>
    <recommendedName>
        <fullName evidence="1">HAT C-terminal dimerisation domain-containing protein</fullName>
    </recommendedName>
</protein>
<proteinExistence type="predicted"/>
<dbReference type="Proteomes" id="UP000684084">
    <property type="component" value="Unassembled WGS sequence"/>
</dbReference>
<feature type="domain" description="HAT C-terminal dimerisation" evidence="1">
    <location>
        <begin position="197"/>
        <end position="258"/>
    </location>
</feature>
<dbReference type="VEuPathDB" id="FungiDB:RhiirFUN_023347"/>
<dbReference type="EMBL" id="CAGKOT010000011">
    <property type="protein sequence ID" value="CAB5357241.1"/>
    <property type="molecule type" value="Genomic_DNA"/>
</dbReference>
<dbReference type="PANTHER" id="PTHR46880:SF5">
    <property type="entry name" value="DUF4371 DOMAIN-CONTAINING PROTEIN"/>
    <property type="match status" value="1"/>
</dbReference>
<dbReference type="PANTHER" id="PTHR46880">
    <property type="entry name" value="RAS-ASSOCIATING DOMAIN-CONTAINING PROTEIN"/>
    <property type="match status" value="1"/>
</dbReference>
<dbReference type="Pfam" id="PF05699">
    <property type="entry name" value="Dimer_Tnp_hAT"/>
    <property type="match status" value="1"/>
</dbReference>
<dbReference type="OrthoDB" id="2397288at2759"/>
<evidence type="ECO:0000313" key="3">
    <source>
        <dbReference type="Proteomes" id="UP000684084"/>
    </source>
</evidence>
<comment type="caution">
    <text evidence="2">The sequence shown here is derived from an EMBL/GenBank/DDBJ whole genome shotgun (WGS) entry which is preliminary data.</text>
</comment>